<dbReference type="PANTHER" id="PTHR48049">
    <property type="entry name" value="GLYCOSYLTRANSFERASE"/>
    <property type="match status" value="1"/>
</dbReference>
<accession>A0A2P6RPT1</accession>
<name>A0A2P6RPT1_ROSCH</name>
<gene>
    <name evidence="6" type="ORF">RchiOBHm_Chr2g0110831</name>
</gene>
<keyword evidence="7" id="KW-1185">Reference proteome</keyword>
<organism evidence="6 7">
    <name type="scientific">Rosa chinensis</name>
    <name type="common">China rose</name>
    <dbReference type="NCBI Taxonomy" id="74649"/>
    <lineage>
        <taxon>Eukaryota</taxon>
        <taxon>Viridiplantae</taxon>
        <taxon>Streptophyta</taxon>
        <taxon>Embryophyta</taxon>
        <taxon>Tracheophyta</taxon>
        <taxon>Spermatophyta</taxon>
        <taxon>Magnoliopsida</taxon>
        <taxon>eudicotyledons</taxon>
        <taxon>Gunneridae</taxon>
        <taxon>Pentapetalae</taxon>
        <taxon>rosids</taxon>
        <taxon>fabids</taxon>
        <taxon>Rosales</taxon>
        <taxon>Rosaceae</taxon>
        <taxon>Rosoideae</taxon>
        <taxon>Rosoideae incertae sedis</taxon>
        <taxon>Rosa</taxon>
    </lineage>
</organism>
<evidence type="ECO:0000256" key="4">
    <source>
        <dbReference type="RuleBase" id="RU003718"/>
    </source>
</evidence>
<dbReference type="CDD" id="cd03784">
    <property type="entry name" value="GT1_Gtf-like"/>
    <property type="match status" value="1"/>
</dbReference>
<evidence type="ECO:0000256" key="1">
    <source>
        <dbReference type="ARBA" id="ARBA00009995"/>
    </source>
</evidence>
<comment type="caution">
    <text evidence="6">The sequence shown here is derived from an EMBL/GenBank/DDBJ whole genome shotgun (WGS) entry which is preliminary data.</text>
</comment>
<dbReference type="Gramene" id="PRQ48445">
    <property type="protein sequence ID" value="PRQ48445"/>
    <property type="gene ID" value="RchiOBHm_Chr2g0110831"/>
</dbReference>
<dbReference type="Pfam" id="PF00201">
    <property type="entry name" value="UDPGT"/>
    <property type="match status" value="1"/>
</dbReference>
<comment type="similarity">
    <text evidence="1 4">Belongs to the UDP-glycosyltransferase family.</text>
</comment>
<dbReference type="FunFam" id="3.40.50.2000:FF:000088">
    <property type="entry name" value="Glycosyltransferase"/>
    <property type="match status" value="1"/>
</dbReference>
<dbReference type="FunFam" id="3.40.50.2000:FF:000037">
    <property type="entry name" value="Glycosyltransferase"/>
    <property type="match status" value="1"/>
</dbReference>
<dbReference type="GO" id="GO:0035251">
    <property type="term" value="F:UDP-glucosyltransferase activity"/>
    <property type="evidence" value="ECO:0007669"/>
    <property type="project" value="InterPro"/>
</dbReference>
<dbReference type="PANTHER" id="PTHR48049:SF60">
    <property type="entry name" value="UDP-GLYCOSYLTRANSFERASE 91B1"/>
    <property type="match status" value="1"/>
</dbReference>
<dbReference type="OMA" id="CIDNIER"/>
<dbReference type="AlphaFoldDB" id="A0A2P6RPT1"/>
<reference evidence="6 7" key="1">
    <citation type="journal article" date="2018" name="Nat. Genet.">
        <title>The Rosa genome provides new insights in the design of modern roses.</title>
        <authorList>
            <person name="Bendahmane M."/>
        </authorList>
    </citation>
    <scope>NUCLEOTIDE SEQUENCE [LARGE SCALE GENOMIC DNA]</scope>
    <source>
        <strain evidence="7">cv. Old Blush</strain>
    </source>
</reference>
<dbReference type="InterPro" id="IPR050481">
    <property type="entry name" value="UDP-glycosyltransf_plant"/>
</dbReference>
<sequence>MSSTTDPKKLHIALFPWLAFGHIIPFLEVAKCIARRGHKVSFISTPRNIQRLPKIPTNLTPLINLVQLPLPQVENLPENAEASMDVPYHIIPYLKLAHDGLEAGISEFLESHTPDWIIHDYSPHWLPPIATKLGISRAYFSTLNAATVCFLGPTAPDVKDRYAPRTRPEDFTVPPEWVPFRNSKLAFKPFESKKIFEATVQNPSGFSDSLRLEFTTKDCELYLVRSCKEIEGEWLDLAQDILPAPLVLPVGLLPPIVEQSDEDKEDKSWSIIDDWLNKQEKGTAVYVALGTEVNPSQEDFTELALGLELSGLPFFWVLRKLPSGSGDGNLEIKLPDGLEDRTEGRGLVWRTWAPQPKILAHKSIGGFLTHCGWSSLIEGLYYGHPLMMFPFLYDQGLNARLWDKKVGIEVPRDEQSGSFTRDSVANSLKLVMVDKDGMAYRDGAKEFSATFRDRELQERYLDTCLDYLEKH</sequence>
<evidence type="ECO:0000256" key="3">
    <source>
        <dbReference type="ARBA" id="ARBA00022679"/>
    </source>
</evidence>
<evidence type="ECO:0000313" key="6">
    <source>
        <dbReference type="EMBL" id="PRQ48445.1"/>
    </source>
</evidence>
<dbReference type="OrthoDB" id="5835829at2759"/>
<evidence type="ECO:0000256" key="2">
    <source>
        <dbReference type="ARBA" id="ARBA00022676"/>
    </source>
</evidence>
<dbReference type="Proteomes" id="UP000238479">
    <property type="component" value="Chromosome 2"/>
</dbReference>
<evidence type="ECO:0000313" key="7">
    <source>
        <dbReference type="Proteomes" id="UP000238479"/>
    </source>
</evidence>
<proteinExistence type="inferred from homology"/>
<dbReference type="InterPro" id="IPR035595">
    <property type="entry name" value="UDP_glycos_trans_CS"/>
</dbReference>
<dbReference type="EC" id="2.4.1.-" evidence="5"/>
<keyword evidence="3 4" id="KW-0808">Transferase</keyword>
<dbReference type="PROSITE" id="PS00375">
    <property type="entry name" value="UDPGT"/>
    <property type="match status" value="1"/>
</dbReference>
<keyword evidence="2 4" id="KW-0328">Glycosyltransferase</keyword>
<dbReference type="EMBL" id="PDCK01000040">
    <property type="protein sequence ID" value="PRQ48445.1"/>
    <property type="molecule type" value="Genomic_DNA"/>
</dbReference>
<protein>
    <recommendedName>
        <fullName evidence="5">Glycosyltransferase</fullName>
        <ecNumber evidence="5">2.4.1.-</ecNumber>
    </recommendedName>
</protein>
<dbReference type="InterPro" id="IPR002213">
    <property type="entry name" value="UDP_glucos_trans"/>
</dbReference>
<dbReference type="Gene3D" id="3.40.50.2000">
    <property type="entry name" value="Glycogen Phosphorylase B"/>
    <property type="match status" value="2"/>
</dbReference>
<dbReference type="SUPFAM" id="SSF53756">
    <property type="entry name" value="UDP-Glycosyltransferase/glycogen phosphorylase"/>
    <property type="match status" value="1"/>
</dbReference>
<evidence type="ECO:0000256" key="5">
    <source>
        <dbReference type="RuleBase" id="RU362057"/>
    </source>
</evidence>